<dbReference type="InterPro" id="IPR050846">
    <property type="entry name" value="TLCD"/>
</dbReference>
<evidence type="ECO:0000313" key="9">
    <source>
        <dbReference type="Proteomes" id="UP000190274"/>
    </source>
</evidence>
<evidence type="ECO:0000313" key="8">
    <source>
        <dbReference type="EMBL" id="SCU98001.1"/>
    </source>
</evidence>
<name>A0A1G4K2Y8_9SACH</name>
<evidence type="ECO:0000256" key="1">
    <source>
        <dbReference type="ARBA" id="ARBA00004141"/>
    </source>
</evidence>
<evidence type="ECO:0000256" key="6">
    <source>
        <dbReference type="SAM" id="Phobius"/>
    </source>
</evidence>
<keyword evidence="3 6" id="KW-1133">Transmembrane helix</keyword>
<dbReference type="SMART" id="SM00724">
    <property type="entry name" value="TLC"/>
    <property type="match status" value="1"/>
</dbReference>
<accession>A0A1G4K2Y8</accession>
<dbReference type="PANTHER" id="PTHR13439:SF6">
    <property type="entry name" value="AAR085WP"/>
    <property type="match status" value="1"/>
</dbReference>
<dbReference type="EMBL" id="LT598461">
    <property type="protein sequence ID" value="SCU98001.1"/>
    <property type="molecule type" value="Genomic_DNA"/>
</dbReference>
<dbReference type="OrthoDB" id="10266980at2759"/>
<dbReference type="Pfam" id="PF03798">
    <property type="entry name" value="TRAM_LAG1_CLN8"/>
    <property type="match status" value="1"/>
</dbReference>
<feature type="transmembrane region" description="Helical" evidence="6">
    <location>
        <begin position="158"/>
        <end position="177"/>
    </location>
</feature>
<feature type="transmembrane region" description="Helical" evidence="6">
    <location>
        <begin position="89"/>
        <end position="109"/>
    </location>
</feature>
<keyword evidence="4 5" id="KW-0472">Membrane</keyword>
<protein>
    <submittedName>
        <fullName evidence="8">LADA_0H09890g1_1</fullName>
    </submittedName>
</protein>
<evidence type="ECO:0000256" key="4">
    <source>
        <dbReference type="ARBA" id="ARBA00023136"/>
    </source>
</evidence>
<dbReference type="GO" id="GO:0016020">
    <property type="term" value="C:membrane"/>
    <property type="evidence" value="ECO:0007669"/>
    <property type="project" value="UniProtKB-SubCell"/>
</dbReference>
<dbReference type="Proteomes" id="UP000190274">
    <property type="component" value="Chromosome H"/>
</dbReference>
<feature type="transmembrane region" description="Helical" evidence="6">
    <location>
        <begin position="224"/>
        <end position="244"/>
    </location>
</feature>
<evidence type="ECO:0000259" key="7">
    <source>
        <dbReference type="PROSITE" id="PS50922"/>
    </source>
</evidence>
<comment type="subcellular location">
    <subcellularLocation>
        <location evidence="1">Membrane</location>
        <topology evidence="1">Multi-pass membrane protein</topology>
    </subcellularLocation>
</comment>
<keyword evidence="9" id="KW-1185">Reference proteome</keyword>
<proteinExistence type="predicted"/>
<feature type="domain" description="TLC" evidence="7">
    <location>
        <begin position="83"/>
        <end position="297"/>
    </location>
</feature>
<keyword evidence="2 5" id="KW-0812">Transmembrane</keyword>
<evidence type="ECO:0000256" key="3">
    <source>
        <dbReference type="ARBA" id="ARBA00022989"/>
    </source>
</evidence>
<gene>
    <name evidence="8" type="ORF">LADA_0H09890G</name>
</gene>
<dbReference type="InterPro" id="IPR006634">
    <property type="entry name" value="TLC-dom"/>
</dbReference>
<reference evidence="8 9" key="1">
    <citation type="submission" date="2016-03" db="EMBL/GenBank/DDBJ databases">
        <authorList>
            <person name="Devillers H."/>
        </authorList>
    </citation>
    <scope>NUCLEOTIDE SEQUENCE [LARGE SCALE GENOMIC DNA]</scope>
    <source>
        <strain evidence="8">CBS 10888</strain>
    </source>
</reference>
<evidence type="ECO:0000256" key="2">
    <source>
        <dbReference type="ARBA" id="ARBA00022692"/>
    </source>
</evidence>
<dbReference type="PROSITE" id="PS50922">
    <property type="entry name" value="TLC"/>
    <property type="match status" value="1"/>
</dbReference>
<organism evidence="8 9">
    <name type="scientific">Lachancea dasiensis</name>
    <dbReference type="NCBI Taxonomy" id="1072105"/>
    <lineage>
        <taxon>Eukaryota</taxon>
        <taxon>Fungi</taxon>
        <taxon>Dikarya</taxon>
        <taxon>Ascomycota</taxon>
        <taxon>Saccharomycotina</taxon>
        <taxon>Saccharomycetes</taxon>
        <taxon>Saccharomycetales</taxon>
        <taxon>Saccharomycetaceae</taxon>
        <taxon>Lachancea</taxon>
    </lineage>
</organism>
<dbReference type="PANTHER" id="PTHR13439">
    <property type="entry name" value="CT120 PROTEIN"/>
    <property type="match status" value="1"/>
</dbReference>
<dbReference type="GO" id="GO:0005783">
    <property type="term" value="C:endoplasmic reticulum"/>
    <property type="evidence" value="ECO:0007669"/>
    <property type="project" value="TreeGrafter"/>
</dbReference>
<sequence length="311" mass="35764">MEASIERIMSLGPPGPFWNKFVGMLATNEWITSTKILANLHSALYVAAGYHMVFLMSKWVLFPPLVRWRLAHSKDHSRRGRQGLVNQSALHFVSMIQSFVILYLSLAYLQTHGPTTTHPSALRRVFDHDVESEVICVFAIGYFVWDAVISVFYSSLPFIMHGLISTVMFSIGLKPYIQFYAPAFLMFELSNPFLNFRWFGIKFFPQVSETNKTFTARALNCVQLLNNVVLILVFFGARIVWGWYQIFMLCSDFWQVRHDPRFLLLETATIVSGNLVLDVLNLVWFLKMLSVAKRIISKRGRVQDKPATEAH</sequence>
<feature type="transmembrane region" description="Helical" evidence="6">
    <location>
        <begin position="264"/>
        <end position="286"/>
    </location>
</feature>
<evidence type="ECO:0000256" key="5">
    <source>
        <dbReference type="PROSITE-ProRule" id="PRU00205"/>
    </source>
</evidence>
<dbReference type="GO" id="GO:0055088">
    <property type="term" value="P:lipid homeostasis"/>
    <property type="evidence" value="ECO:0007669"/>
    <property type="project" value="TreeGrafter"/>
</dbReference>
<dbReference type="AlphaFoldDB" id="A0A1G4K2Y8"/>